<dbReference type="Proteomes" id="UP000638014">
    <property type="component" value="Unassembled WGS sequence"/>
</dbReference>
<dbReference type="PANTHER" id="PTHR42776:SF27">
    <property type="entry name" value="DIPEPTIDYL PEPTIDASE FAMILY MEMBER 6"/>
    <property type="match status" value="1"/>
</dbReference>
<keyword evidence="5" id="KW-1185">Reference proteome</keyword>
<gene>
    <name evidence="4" type="ORF">IC617_12325</name>
</gene>
<dbReference type="AlphaFoldDB" id="A0A8J6QJF4"/>
<keyword evidence="1" id="KW-0378">Hydrolase</keyword>
<reference evidence="4" key="1">
    <citation type="submission" date="2020-09" db="EMBL/GenBank/DDBJ databases">
        <title>A novel bacterium of genus Neiella, isolated from South China Sea.</title>
        <authorList>
            <person name="Huang H."/>
            <person name="Mo K."/>
            <person name="Hu Y."/>
        </authorList>
    </citation>
    <scope>NUCLEOTIDE SEQUENCE</scope>
    <source>
        <strain evidence="4">HB171785</strain>
    </source>
</reference>
<evidence type="ECO:0000313" key="4">
    <source>
        <dbReference type="EMBL" id="MBD1390219.1"/>
    </source>
</evidence>
<dbReference type="EMBL" id="JACXAF010000015">
    <property type="protein sequence ID" value="MBD1390219.1"/>
    <property type="molecule type" value="Genomic_DNA"/>
</dbReference>
<dbReference type="PANTHER" id="PTHR42776">
    <property type="entry name" value="SERINE PEPTIDASE S9 FAMILY MEMBER"/>
    <property type="match status" value="1"/>
</dbReference>
<organism evidence="4 5">
    <name type="scientific">Neiella litorisoli</name>
    <dbReference type="NCBI Taxonomy" id="2771431"/>
    <lineage>
        <taxon>Bacteria</taxon>
        <taxon>Pseudomonadati</taxon>
        <taxon>Pseudomonadota</taxon>
        <taxon>Gammaproteobacteria</taxon>
        <taxon>Alteromonadales</taxon>
        <taxon>Echinimonadaceae</taxon>
        <taxon>Neiella</taxon>
    </lineage>
</organism>
<feature type="chain" id="PRO_5035168898" evidence="2">
    <location>
        <begin position="22"/>
        <end position="652"/>
    </location>
</feature>
<protein>
    <submittedName>
        <fullName evidence="4">S9 family peptidase</fullName>
    </submittedName>
</protein>
<comment type="caution">
    <text evidence="4">The sequence shown here is derived from an EMBL/GenBank/DDBJ whole genome shotgun (WGS) entry which is preliminary data.</text>
</comment>
<dbReference type="Pfam" id="PF00326">
    <property type="entry name" value="Peptidase_S9"/>
    <property type="match status" value="1"/>
</dbReference>
<evidence type="ECO:0000259" key="3">
    <source>
        <dbReference type="Pfam" id="PF00326"/>
    </source>
</evidence>
<evidence type="ECO:0000313" key="5">
    <source>
        <dbReference type="Proteomes" id="UP000638014"/>
    </source>
</evidence>
<feature type="signal peptide" evidence="2">
    <location>
        <begin position="1"/>
        <end position="21"/>
    </location>
</feature>
<evidence type="ECO:0000256" key="1">
    <source>
        <dbReference type="ARBA" id="ARBA00022801"/>
    </source>
</evidence>
<feature type="domain" description="Peptidase S9 prolyl oligopeptidase catalytic" evidence="3">
    <location>
        <begin position="435"/>
        <end position="650"/>
    </location>
</feature>
<dbReference type="RefSeq" id="WP_191145287.1">
    <property type="nucleotide sequence ID" value="NZ_JACXAF010000015.1"/>
</dbReference>
<dbReference type="SUPFAM" id="SSF53474">
    <property type="entry name" value="alpha/beta-Hydrolases"/>
    <property type="match status" value="1"/>
</dbReference>
<proteinExistence type="predicted"/>
<dbReference type="InterPro" id="IPR029058">
    <property type="entry name" value="AB_hydrolase_fold"/>
</dbReference>
<dbReference type="Gene3D" id="3.40.50.1820">
    <property type="entry name" value="alpha/beta hydrolase"/>
    <property type="match status" value="1"/>
</dbReference>
<evidence type="ECO:0000256" key="2">
    <source>
        <dbReference type="SAM" id="SignalP"/>
    </source>
</evidence>
<dbReference type="GO" id="GO:0006508">
    <property type="term" value="P:proteolysis"/>
    <property type="evidence" value="ECO:0007669"/>
    <property type="project" value="InterPro"/>
</dbReference>
<dbReference type="InterPro" id="IPR001375">
    <property type="entry name" value="Peptidase_S9_cat"/>
</dbReference>
<sequence length="652" mass="73425">MRSLRALVALWSLFSASQIFAAPSQPLLPLEVYANPAEIGMMRLSPDGKRYAYRLTRGDKKYLVVKQFGQEKPIGAIDIASINPRNIYFIDQHRLILRAYEYTAIGGFIGKHNVSMAWVYDLQEQKIRQLLFPGYGIFKGQGGLGKVVGVMPEQNRIFMPAYIGDMYSGADPIYTLTSVRLDRKSKPRKMTLGSHDATDFFVDENGEIIAQEYYSNKDDIHRVQARQDGQWVTIFEEKARIRKRSFVGLTPDRSSLVMLKTDKSGRRNYFTMSLQDGAISKPLFENKNADVEGVMKDLNRVVYGVRFSGFYPSYAFFDPKIDKLYQSIQQSSPNHSFTISDHTPDWSKILFYVEGKGSAGDYMLYENGGFSFVDTARRYVHPSQVHPVVATAFQARDDLTIPTLLTYPKTSPQPAKKLPTVVYPHGGPASYDKVRFNWMAQYLASRGFLVIQPQFRGSRGFGSAHRAAGNGEWGKKMQHDITDAVKHYIAAGEVDPDRVCIMGASYGGYAALAGGAFTPDLYQCVVSINGVSGIPEMLEFEEDRRDSDSWVLTYWRKVIANNNLSDGFLESISPLHHAKAFKAPVLLIHGEIDKVVPLEQSEDMADELADENKEFEFVELEDEGHNLHQSKSKLATLKAIDKFLQKHLNKAA</sequence>
<keyword evidence="2" id="KW-0732">Signal</keyword>
<dbReference type="GO" id="GO:0004252">
    <property type="term" value="F:serine-type endopeptidase activity"/>
    <property type="evidence" value="ECO:0007669"/>
    <property type="project" value="TreeGrafter"/>
</dbReference>
<name>A0A8J6QJF4_9GAMM</name>
<dbReference type="SUPFAM" id="SSF82171">
    <property type="entry name" value="DPP6 N-terminal domain-like"/>
    <property type="match status" value="1"/>
</dbReference>
<accession>A0A8J6QJF4</accession>